<name>A0A1M5NT57_9GAMM</name>
<dbReference type="GO" id="GO:0016740">
    <property type="term" value="F:transferase activity"/>
    <property type="evidence" value="ECO:0007669"/>
    <property type="project" value="UniProtKB-KW"/>
</dbReference>
<feature type="transmembrane region" description="Helical" evidence="1">
    <location>
        <begin position="289"/>
        <end position="313"/>
    </location>
</feature>
<dbReference type="CDD" id="cd00761">
    <property type="entry name" value="Glyco_tranf_GTA_type"/>
    <property type="match status" value="1"/>
</dbReference>
<evidence type="ECO:0000256" key="1">
    <source>
        <dbReference type="SAM" id="Phobius"/>
    </source>
</evidence>
<organism evidence="3 4">
    <name type="scientific">Ferrimonas marina</name>
    <dbReference type="NCBI Taxonomy" id="299255"/>
    <lineage>
        <taxon>Bacteria</taxon>
        <taxon>Pseudomonadati</taxon>
        <taxon>Pseudomonadota</taxon>
        <taxon>Gammaproteobacteria</taxon>
        <taxon>Alteromonadales</taxon>
        <taxon>Ferrimonadaceae</taxon>
        <taxon>Ferrimonas</taxon>
    </lineage>
</organism>
<gene>
    <name evidence="3" type="ORF">SAMN02745129_1171</name>
</gene>
<accession>A0A1M5NT57</accession>
<dbReference type="EMBL" id="FQXG01000001">
    <property type="protein sequence ID" value="SHG92746.1"/>
    <property type="molecule type" value="Genomic_DNA"/>
</dbReference>
<keyword evidence="4" id="KW-1185">Reference proteome</keyword>
<dbReference type="STRING" id="299255.SAMN02745129_1171"/>
<dbReference type="AlphaFoldDB" id="A0A1M5NT57"/>
<dbReference type="PANTHER" id="PTHR43646:SF3">
    <property type="entry name" value="SLR1566 PROTEIN"/>
    <property type="match status" value="1"/>
</dbReference>
<reference evidence="4" key="1">
    <citation type="submission" date="2016-11" db="EMBL/GenBank/DDBJ databases">
        <authorList>
            <person name="Varghese N."/>
            <person name="Submissions S."/>
        </authorList>
    </citation>
    <scope>NUCLEOTIDE SEQUENCE [LARGE SCALE GENOMIC DNA]</scope>
    <source>
        <strain evidence="4">DSM 16917</strain>
    </source>
</reference>
<dbReference type="Proteomes" id="UP000184268">
    <property type="component" value="Unassembled WGS sequence"/>
</dbReference>
<feature type="domain" description="Glycosyltransferase 2-like" evidence="2">
    <location>
        <begin position="47"/>
        <end position="220"/>
    </location>
</feature>
<dbReference type="PANTHER" id="PTHR43646">
    <property type="entry name" value="GLYCOSYLTRANSFERASE"/>
    <property type="match status" value="1"/>
</dbReference>
<keyword evidence="3" id="KW-0808">Transferase</keyword>
<dbReference type="RefSeq" id="WP_067658343.1">
    <property type="nucleotide sequence ID" value="NZ_FQXG01000001.1"/>
</dbReference>
<dbReference type="InterPro" id="IPR029044">
    <property type="entry name" value="Nucleotide-diphossugar_trans"/>
</dbReference>
<evidence type="ECO:0000313" key="3">
    <source>
        <dbReference type="EMBL" id="SHG92746.1"/>
    </source>
</evidence>
<evidence type="ECO:0000259" key="2">
    <source>
        <dbReference type="Pfam" id="PF00535"/>
    </source>
</evidence>
<dbReference type="InterPro" id="IPR001173">
    <property type="entry name" value="Glyco_trans_2-like"/>
</dbReference>
<dbReference type="Gene3D" id="3.90.550.10">
    <property type="entry name" value="Spore Coat Polysaccharide Biosynthesis Protein SpsA, Chain A"/>
    <property type="match status" value="1"/>
</dbReference>
<proteinExistence type="predicted"/>
<feature type="transmembrane region" description="Helical" evidence="1">
    <location>
        <begin position="354"/>
        <end position="374"/>
    </location>
</feature>
<sequence>MLIVFALLTCFVLGFLFRLQLLELSRVHIRPTFGAWCNEPDTLPFVSVVIPARNEERNIRRLLRSLAAQTYPRSRFEVIVVDDGSEDRTRERALEVAESTAANIRCVPGRPLPKGWFGKSNACQVGAEQAQGDYLFFVDADTVSEPGMLNAVVSFAEERDIDLLSFNPRQRMVSVAEKVLMPGLFLGIASFMRFKQSNDPRSEEAIANGQAMLFRQQAYWAVEGHTVVAGEISEDLAFARAMKQRGFRIFWAFADELMSTRMYSSAGEIWQGFSKNMNRIIGCGCRTQAVWLLTRSLVLAWSPPLMLIAALWLSWNGHDVANALLIIALGLALVVLVAGGLLLRTLQVPLRYVWAIPFGLTLQGMLTLNAFRLASKRAFTWKGRTLEDV</sequence>
<evidence type="ECO:0000313" key="4">
    <source>
        <dbReference type="Proteomes" id="UP000184268"/>
    </source>
</evidence>
<feature type="transmembrane region" description="Helical" evidence="1">
    <location>
        <begin position="320"/>
        <end position="342"/>
    </location>
</feature>
<keyword evidence="1" id="KW-1133">Transmembrane helix</keyword>
<dbReference type="SUPFAM" id="SSF53448">
    <property type="entry name" value="Nucleotide-diphospho-sugar transferases"/>
    <property type="match status" value="1"/>
</dbReference>
<protein>
    <submittedName>
        <fullName evidence="3">Chlorobactene glucosyltransferase</fullName>
    </submittedName>
</protein>
<dbReference type="Pfam" id="PF00535">
    <property type="entry name" value="Glycos_transf_2"/>
    <property type="match status" value="1"/>
</dbReference>
<keyword evidence="1" id="KW-0812">Transmembrane</keyword>
<keyword evidence="1" id="KW-0472">Membrane</keyword>